<evidence type="ECO:0000256" key="13">
    <source>
        <dbReference type="ARBA" id="ARBA00023180"/>
    </source>
</evidence>
<dbReference type="Gene3D" id="1.10.510.10">
    <property type="entry name" value="Transferase(Phosphotransferase) domain 1"/>
    <property type="match status" value="1"/>
</dbReference>
<dbReference type="SMART" id="SM00108">
    <property type="entry name" value="B_lectin"/>
    <property type="match status" value="1"/>
</dbReference>
<dbReference type="GO" id="GO:0005886">
    <property type="term" value="C:plasma membrane"/>
    <property type="evidence" value="ECO:0007669"/>
    <property type="project" value="UniProtKB-SubCell"/>
</dbReference>
<evidence type="ECO:0000256" key="2">
    <source>
        <dbReference type="ARBA" id="ARBA00022475"/>
    </source>
</evidence>
<evidence type="ECO:0000256" key="1">
    <source>
        <dbReference type="ARBA" id="ARBA00004251"/>
    </source>
</evidence>
<evidence type="ECO:0000256" key="19">
    <source>
        <dbReference type="SAM" id="Phobius"/>
    </source>
</evidence>
<evidence type="ECO:0000256" key="14">
    <source>
        <dbReference type="ARBA" id="ARBA00047899"/>
    </source>
</evidence>
<dbReference type="AlphaFoldDB" id="A0A9R0IET3"/>
<keyword evidence="24" id="KW-1185">Reference proteome</keyword>
<keyword evidence="3 16" id="KW-0723">Serine/threonine-protein kinase</keyword>
<organism evidence="24 25">
    <name type="scientific">Spinacia oleracea</name>
    <name type="common">Spinach</name>
    <dbReference type="NCBI Taxonomy" id="3562"/>
    <lineage>
        <taxon>Eukaryota</taxon>
        <taxon>Viridiplantae</taxon>
        <taxon>Streptophyta</taxon>
        <taxon>Embryophyta</taxon>
        <taxon>Tracheophyta</taxon>
        <taxon>Spermatophyta</taxon>
        <taxon>Magnoliopsida</taxon>
        <taxon>eudicotyledons</taxon>
        <taxon>Gunneridae</taxon>
        <taxon>Pentapetalae</taxon>
        <taxon>Caryophyllales</taxon>
        <taxon>Chenopodiaceae</taxon>
        <taxon>Chenopodioideae</taxon>
        <taxon>Anserineae</taxon>
        <taxon>Spinacia</taxon>
    </lineage>
</organism>
<comment type="catalytic activity">
    <reaction evidence="14 16">
        <text>L-threonyl-[protein] + ATP = O-phospho-L-threonyl-[protein] + ADP + H(+)</text>
        <dbReference type="Rhea" id="RHEA:46608"/>
        <dbReference type="Rhea" id="RHEA-COMP:11060"/>
        <dbReference type="Rhea" id="RHEA-COMP:11605"/>
        <dbReference type="ChEBI" id="CHEBI:15378"/>
        <dbReference type="ChEBI" id="CHEBI:30013"/>
        <dbReference type="ChEBI" id="CHEBI:30616"/>
        <dbReference type="ChEBI" id="CHEBI:61977"/>
        <dbReference type="ChEBI" id="CHEBI:456216"/>
        <dbReference type="EC" id="2.7.11.1"/>
    </reaction>
</comment>
<evidence type="ECO:0000256" key="7">
    <source>
        <dbReference type="ARBA" id="ARBA00022741"/>
    </source>
</evidence>
<dbReference type="Pfam" id="PF01453">
    <property type="entry name" value="B_lectin"/>
    <property type="match status" value="1"/>
</dbReference>
<dbReference type="InterPro" id="IPR001480">
    <property type="entry name" value="Bulb-type_lectin_dom"/>
</dbReference>
<evidence type="ECO:0000256" key="5">
    <source>
        <dbReference type="ARBA" id="ARBA00022692"/>
    </source>
</evidence>
<feature type="binding site" evidence="17">
    <location>
        <position position="548"/>
    </location>
    <ligand>
        <name>ATP</name>
        <dbReference type="ChEBI" id="CHEBI:30616"/>
    </ligand>
</feature>
<proteinExistence type="inferred from homology"/>
<dbReference type="SUPFAM" id="SSF56112">
    <property type="entry name" value="Protein kinase-like (PK-like)"/>
    <property type="match status" value="1"/>
</dbReference>
<accession>A0A9R0IET3</accession>
<evidence type="ECO:0000256" key="9">
    <source>
        <dbReference type="ARBA" id="ARBA00022840"/>
    </source>
</evidence>
<protein>
    <recommendedName>
        <fullName evidence="16">Receptor-like serine/threonine-protein kinase</fullName>
        <ecNumber evidence="16">2.7.11.1</ecNumber>
    </recommendedName>
</protein>
<keyword evidence="5 19" id="KW-0812">Transmembrane</keyword>
<dbReference type="SMART" id="SM00473">
    <property type="entry name" value="PAN_AP"/>
    <property type="match status" value="1"/>
</dbReference>
<evidence type="ECO:0000313" key="24">
    <source>
        <dbReference type="Proteomes" id="UP000813463"/>
    </source>
</evidence>
<reference evidence="24" key="1">
    <citation type="journal article" date="2021" name="Nat. Commun.">
        <title>Genomic analyses provide insights into spinach domestication and the genetic basis of agronomic traits.</title>
        <authorList>
            <person name="Cai X."/>
            <person name="Sun X."/>
            <person name="Xu C."/>
            <person name="Sun H."/>
            <person name="Wang X."/>
            <person name="Ge C."/>
            <person name="Zhang Z."/>
            <person name="Wang Q."/>
            <person name="Fei Z."/>
            <person name="Jiao C."/>
            <person name="Wang Q."/>
        </authorList>
    </citation>
    <scope>NUCLEOTIDE SEQUENCE [LARGE SCALE GENOMIC DNA]</scope>
    <source>
        <strain evidence="24">cv. Varoflay</strain>
    </source>
</reference>
<comment type="similarity">
    <text evidence="16">Belongs to the protein kinase superfamily. Ser/Thr protein kinase family.</text>
</comment>
<comment type="catalytic activity">
    <reaction evidence="15 16">
        <text>L-seryl-[protein] + ATP = O-phospho-L-seryl-[protein] + ADP + H(+)</text>
        <dbReference type="Rhea" id="RHEA:17989"/>
        <dbReference type="Rhea" id="RHEA-COMP:9863"/>
        <dbReference type="Rhea" id="RHEA-COMP:11604"/>
        <dbReference type="ChEBI" id="CHEBI:15378"/>
        <dbReference type="ChEBI" id="CHEBI:29999"/>
        <dbReference type="ChEBI" id="CHEBI:30616"/>
        <dbReference type="ChEBI" id="CHEBI:83421"/>
        <dbReference type="ChEBI" id="CHEBI:456216"/>
        <dbReference type="EC" id="2.7.11.1"/>
    </reaction>
</comment>
<dbReference type="InterPro" id="IPR008271">
    <property type="entry name" value="Ser/Thr_kinase_AS"/>
</dbReference>
<feature type="compositionally biased region" description="Polar residues" evidence="18">
    <location>
        <begin position="807"/>
        <end position="821"/>
    </location>
</feature>
<dbReference type="PIRSF" id="PIRSF000641">
    <property type="entry name" value="SRK"/>
    <property type="match status" value="1"/>
</dbReference>
<dbReference type="PROSITE" id="PS50011">
    <property type="entry name" value="PROTEIN_KINASE_DOM"/>
    <property type="match status" value="1"/>
</dbReference>
<dbReference type="InterPro" id="IPR036426">
    <property type="entry name" value="Bulb-type_lectin_dom_sf"/>
</dbReference>
<dbReference type="GeneID" id="110786551"/>
<dbReference type="Gene3D" id="3.30.200.20">
    <property type="entry name" value="Phosphorylase Kinase, domain 1"/>
    <property type="match status" value="1"/>
</dbReference>
<feature type="region of interest" description="Disordered" evidence="18">
    <location>
        <begin position="801"/>
        <end position="821"/>
    </location>
</feature>
<dbReference type="Pfam" id="PF11883">
    <property type="entry name" value="DUF3403"/>
    <property type="match status" value="1"/>
</dbReference>
<evidence type="ECO:0000256" key="6">
    <source>
        <dbReference type="ARBA" id="ARBA00022729"/>
    </source>
</evidence>
<dbReference type="InterPro" id="IPR000719">
    <property type="entry name" value="Prot_kinase_dom"/>
</dbReference>
<keyword evidence="12" id="KW-1015">Disulfide bond</keyword>
<evidence type="ECO:0000259" key="21">
    <source>
        <dbReference type="PROSITE" id="PS50011"/>
    </source>
</evidence>
<dbReference type="KEGG" id="soe:110786551"/>
<evidence type="ECO:0000256" key="11">
    <source>
        <dbReference type="ARBA" id="ARBA00023136"/>
    </source>
</evidence>
<dbReference type="Pfam" id="PF00954">
    <property type="entry name" value="S_locus_glycop"/>
    <property type="match status" value="1"/>
</dbReference>
<keyword evidence="10 19" id="KW-1133">Transmembrane helix</keyword>
<dbReference type="PROSITE" id="PS50948">
    <property type="entry name" value="PAN"/>
    <property type="match status" value="1"/>
</dbReference>
<reference evidence="25" key="2">
    <citation type="submission" date="2025-08" db="UniProtKB">
        <authorList>
            <consortium name="RefSeq"/>
        </authorList>
    </citation>
    <scope>IDENTIFICATION</scope>
    <source>
        <tissue evidence="25">Leaf</tissue>
    </source>
</reference>
<evidence type="ECO:0000259" key="22">
    <source>
        <dbReference type="PROSITE" id="PS50927"/>
    </source>
</evidence>
<feature type="domain" description="Apple" evidence="23">
    <location>
        <begin position="348"/>
        <end position="427"/>
    </location>
</feature>
<evidence type="ECO:0000256" key="17">
    <source>
        <dbReference type="PROSITE-ProRule" id="PRU10141"/>
    </source>
</evidence>
<keyword evidence="11 19" id="KW-0472">Membrane</keyword>
<sequence length="838" mass="93880">MIPIFAFILNILISSSNFCSAIDSITPTLSIKDPESILSKNSIFRLGFFSPPNSTNRYVGIWYNHPSKMEVVWVANRNNPLTDSSGILKISVDGNLQVSDAKNQTLWSSNVTQSAASLSVAQLLDSGNLVIFLNGNGNGNGNGTIIWQSFQNPVDSVLPNMRYVFNNNSEFRNVLKSWRTSSDPSVGRYSVGTNSLLGILQIYIWDGDRPYWRSGPWNGNIFMGTRYHNTGYGNLIINTGSFTQEGVRGMLSLAFTGADQTLLPRYVIDYQGTLAQKWWDDSKKEWGIAWYAPENECDTYGKCGEFGNCNPKKKPMCSCLKGFVPKNGDEWRRGNWTSGCVRRKELQCGIQGGKPDGFLKLQMMKVPDNAEWFVGLNPEQCRTTCLANCSCLAYTHDTGTGCMRWSGNLIDIEDLSPGGEDLFIRLEQSELGNSKRRIEILVVGVVLGTTVIATIIIYFLWKWRARPKGKHSSDRYKVSKLLPGKKATADSYVFRDKTQGMMEGLQVTKLEDLIIATDGFSDNNLLGKGGFGQVFKGKLENGQEIAVKRLSRASGQGAEEFMNEVELISKLQHRNLVKLLGCCVEGEEKMLIYEYMPNKSLDAFLFDPQKQELSQWEKRFNIIQGICRGLVYLHRDSRLKIIHRDLKPSNILLDKELNPKISDFGMARIFGGNQDQASTQKVVGTYGYMSPEYAMEGRFSEKSDVFSFGVLLLEIVSGKKNSSFWFQEDFQSLLGYTWKLWNDNTADSLIDPSISSPDSQEEILRCIHVGLLCVQELARDRPNTSVVMSMLVRDIKNLPKPKAPGFTQRQTPADTGSSQITNETCSTNHVTITTLTAR</sequence>
<dbReference type="PROSITE" id="PS50927">
    <property type="entry name" value="BULB_LECTIN"/>
    <property type="match status" value="1"/>
</dbReference>
<evidence type="ECO:0000256" key="15">
    <source>
        <dbReference type="ARBA" id="ARBA00048679"/>
    </source>
</evidence>
<evidence type="ECO:0000313" key="25">
    <source>
        <dbReference type="RefSeq" id="XP_021846799.1"/>
    </source>
</evidence>
<dbReference type="InterPro" id="IPR001245">
    <property type="entry name" value="Ser-Thr/Tyr_kinase_cat_dom"/>
</dbReference>
<dbReference type="InterPro" id="IPR024171">
    <property type="entry name" value="SRK-like_kinase"/>
</dbReference>
<evidence type="ECO:0000256" key="20">
    <source>
        <dbReference type="SAM" id="SignalP"/>
    </source>
</evidence>
<evidence type="ECO:0000256" key="16">
    <source>
        <dbReference type="PIRNR" id="PIRNR000641"/>
    </source>
</evidence>
<evidence type="ECO:0000256" key="12">
    <source>
        <dbReference type="ARBA" id="ARBA00023157"/>
    </source>
</evidence>
<name>A0A9R0IET3_SPIOL</name>
<dbReference type="GO" id="GO:0005524">
    <property type="term" value="F:ATP binding"/>
    <property type="evidence" value="ECO:0007669"/>
    <property type="project" value="UniProtKB-UniRule"/>
</dbReference>
<dbReference type="GO" id="GO:0048544">
    <property type="term" value="P:recognition of pollen"/>
    <property type="evidence" value="ECO:0007669"/>
    <property type="project" value="InterPro"/>
</dbReference>
<dbReference type="FunFam" id="3.30.200.20:FF:000195">
    <property type="entry name" value="G-type lectin S-receptor-like serine/threonine-protein kinase"/>
    <property type="match status" value="1"/>
</dbReference>
<evidence type="ECO:0000256" key="8">
    <source>
        <dbReference type="ARBA" id="ARBA00022777"/>
    </source>
</evidence>
<dbReference type="InterPro" id="IPR011009">
    <property type="entry name" value="Kinase-like_dom_sf"/>
</dbReference>
<evidence type="ECO:0000256" key="4">
    <source>
        <dbReference type="ARBA" id="ARBA00022679"/>
    </source>
</evidence>
<dbReference type="OrthoDB" id="1934880at2759"/>
<keyword evidence="7 16" id="KW-0547">Nucleotide-binding</keyword>
<dbReference type="PANTHER" id="PTHR27002">
    <property type="entry name" value="RECEPTOR-LIKE SERINE/THREONINE-PROTEIN KINASE SD1-8"/>
    <property type="match status" value="1"/>
</dbReference>
<dbReference type="EC" id="2.7.11.1" evidence="16"/>
<dbReference type="FunFam" id="2.90.10.10:FF:000001">
    <property type="entry name" value="G-type lectin S-receptor-like serine/threonine-protein kinase"/>
    <property type="match status" value="1"/>
</dbReference>
<feature type="domain" description="Bulb-type lectin" evidence="22">
    <location>
        <begin position="22"/>
        <end position="144"/>
    </location>
</feature>
<dbReference type="Pfam" id="PF08276">
    <property type="entry name" value="PAN_2"/>
    <property type="match status" value="1"/>
</dbReference>
<dbReference type="RefSeq" id="XP_021846799.1">
    <property type="nucleotide sequence ID" value="XM_021991107.2"/>
</dbReference>
<feature type="domain" description="Protein kinase" evidence="21">
    <location>
        <begin position="520"/>
        <end position="806"/>
    </location>
</feature>
<dbReference type="PROSITE" id="PS00107">
    <property type="entry name" value="PROTEIN_KINASE_ATP"/>
    <property type="match status" value="1"/>
</dbReference>
<keyword evidence="13" id="KW-0325">Glycoprotein</keyword>
<dbReference type="CDD" id="cd01098">
    <property type="entry name" value="PAN_AP_plant"/>
    <property type="match status" value="1"/>
</dbReference>
<evidence type="ECO:0000256" key="18">
    <source>
        <dbReference type="SAM" id="MobiDB-lite"/>
    </source>
</evidence>
<keyword evidence="8 16" id="KW-0418">Kinase</keyword>
<dbReference type="GO" id="GO:0004674">
    <property type="term" value="F:protein serine/threonine kinase activity"/>
    <property type="evidence" value="ECO:0007669"/>
    <property type="project" value="UniProtKB-KW"/>
</dbReference>
<dbReference type="Proteomes" id="UP000813463">
    <property type="component" value="Chromosome 6"/>
</dbReference>
<dbReference type="FunFam" id="1.10.510.10:FF:000467">
    <property type="entry name" value="Liguleless narrow1"/>
    <property type="match status" value="1"/>
</dbReference>
<keyword evidence="9 16" id="KW-0067">ATP-binding</keyword>
<dbReference type="Pfam" id="PF07714">
    <property type="entry name" value="PK_Tyr_Ser-Thr"/>
    <property type="match status" value="1"/>
</dbReference>
<dbReference type="InterPro" id="IPR021820">
    <property type="entry name" value="S-locus_recpt_kinase_C"/>
</dbReference>
<keyword evidence="2" id="KW-1003">Cell membrane</keyword>
<keyword evidence="6 20" id="KW-0732">Signal</keyword>
<evidence type="ECO:0000256" key="10">
    <source>
        <dbReference type="ARBA" id="ARBA00022989"/>
    </source>
</evidence>
<evidence type="ECO:0000259" key="23">
    <source>
        <dbReference type="PROSITE" id="PS50948"/>
    </source>
</evidence>
<feature type="chain" id="PRO_5040323396" description="Receptor-like serine/threonine-protein kinase" evidence="20">
    <location>
        <begin position="22"/>
        <end position="838"/>
    </location>
</feature>
<dbReference type="CDD" id="cd00028">
    <property type="entry name" value="B_lectin"/>
    <property type="match status" value="1"/>
</dbReference>
<feature type="signal peptide" evidence="20">
    <location>
        <begin position="1"/>
        <end position="21"/>
    </location>
</feature>
<keyword evidence="4 16" id="KW-0808">Transferase</keyword>
<dbReference type="PROSITE" id="PS00108">
    <property type="entry name" value="PROTEIN_KINASE_ST"/>
    <property type="match status" value="1"/>
</dbReference>
<gene>
    <name evidence="25" type="primary">LOC110786551</name>
</gene>
<evidence type="ECO:0000256" key="3">
    <source>
        <dbReference type="ARBA" id="ARBA00022527"/>
    </source>
</evidence>
<dbReference type="InterPro" id="IPR000858">
    <property type="entry name" value="S_locus_glycoprot_dom"/>
</dbReference>
<dbReference type="SUPFAM" id="SSF51110">
    <property type="entry name" value="alpha-D-mannose-specific plant lectins"/>
    <property type="match status" value="1"/>
</dbReference>
<dbReference type="CDD" id="cd14066">
    <property type="entry name" value="STKc_IRAK"/>
    <property type="match status" value="1"/>
</dbReference>
<feature type="transmembrane region" description="Helical" evidence="19">
    <location>
        <begin position="440"/>
        <end position="461"/>
    </location>
</feature>
<dbReference type="InterPro" id="IPR017441">
    <property type="entry name" value="Protein_kinase_ATP_BS"/>
</dbReference>
<dbReference type="Gene3D" id="2.90.10.10">
    <property type="entry name" value="Bulb-type lectin domain"/>
    <property type="match status" value="1"/>
</dbReference>
<dbReference type="InterPro" id="IPR003609">
    <property type="entry name" value="Pan_app"/>
</dbReference>
<comment type="subcellular location">
    <subcellularLocation>
        <location evidence="1">Cell membrane</location>
        <topology evidence="1">Single-pass type I membrane protein</topology>
    </subcellularLocation>
</comment>
<dbReference type="SMART" id="SM00220">
    <property type="entry name" value="S_TKc"/>
    <property type="match status" value="1"/>
</dbReference>
<dbReference type="PANTHER" id="PTHR27002:SF1082">
    <property type="entry name" value="OS06G0693000 PROTEIN"/>
    <property type="match status" value="1"/>
</dbReference>